<dbReference type="InterPro" id="IPR029063">
    <property type="entry name" value="SAM-dependent_MTases_sf"/>
</dbReference>
<dbReference type="EMBL" id="BAABRV010000002">
    <property type="protein sequence ID" value="GAA5532549.1"/>
    <property type="molecule type" value="Genomic_DNA"/>
</dbReference>
<proteinExistence type="predicted"/>
<reference evidence="5 6" key="1">
    <citation type="submission" date="2024-02" db="EMBL/GenBank/DDBJ databases">
        <title>Deinococcus aluminii NBRC 112889.</title>
        <authorList>
            <person name="Ichikawa N."/>
            <person name="Katano-Makiyama Y."/>
            <person name="Hidaka K."/>
        </authorList>
    </citation>
    <scope>NUCLEOTIDE SEQUENCE [LARGE SCALE GENOMIC DNA]</scope>
    <source>
        <strain evidence="5 6">NBRC 112889</strain>
    </source>
</reference>
<keyword evidence="1" id="KW-0489">Methyltransferase</keyword>
<keyword evidence="3" id="KW-0949">S-adenosyl-L-methionine</keyword>
<accession>A0ABP9XB24</accession>
<dbReference type="Gene3D" id="3.40.50.150">
    <property type="entry name" value="Vaccinia Virus protein VP39"/>
    <property type="match status" value="1"/>
</dbReference>
<keyword evidence="2" id="KW-0808">Transferase</keyword>
<comment type="caution">
    <text evidence="5">The sequence shown here is derived from an EMBL/GenBank/DDBJ whole genome shotgun (WGS) entry which is preliminary data.</text>
</comment>
<dbReference type="RefSeq" id="WP_345451769.1">
    <property type="nucleotide sequence ID" value="NZ_BAABRV010000002.1"/>
</dbReference>
<evidence type="ECO:0000256" key="1">
    <source>
        <dbReference type="ARBA" id="ARBA00022603"/>
    </source>
</evidence>
<dbReference type="PANTHER" id="PTHR43464:SF19">
    <property type="entry name" value="UBIQUINONE BIOSYNTHESIS O-METHYLTRANSFERASE, MITOCHONDRIAL"/>
    <property type="match status" value="1"/>
</dbReference>
<name>A0ABP9XB24_9DEIO</name>
<dbReference type="InterPro" id="IPR013216">
    <property type="entry name" value="Methyltransf_11"/>
</dbReference>
<feature type="domain" description="Methyltransferase type 11" evidence="4">
    <location>
        <begin position="47"/>
        <end position="141"/>
    </location>
</feature>
<organism evidence="5 6">
    <name type="scientific">Deinococcus aluminii</name>
    <dbReference type="NCBI Taxonomy" id="1656885"/>
    <lineage>
        <taxon>Bacteria</taxon>
        <taxon>Thermotogati</taxon>
        <taxon>Deinococcota</taxon>
        <taxon>Deinococci</taxon>
        <taxon>Deinococcales</taxon>
        <taxon>Deinococcaceae</taxon>
        <taxon>Deinococcus</taxon>
    </lineage>
</organism>
<evidence type="ECO:0000256" key="3">
    <source>
        <dbReference type="ARBA" id="ARBA00022691"/>
    </source>
</evidence>
<keyword evidence="6" id="KW-1185">Reference proteome</keyword>
<protein>
    <submittedName>
        <fullName evidence="5">Trans-aconitate 2-methyltransferase</fullName>
    </submittedName>
</protein>
<dbReference type="Pfam" id="PF08241">
    <property type="entry name" value="Methyltransf_11"/>
    <property type="match status" value="1"/>
</dbReference>
<evidence type="ECO:0000256" key="2">
    <source>
        <dbReference type="ARBA" id="ARBA00022679"/>
    </source>
</evidence>
<evidence type="ECO:0000259" key="4">
    <source>
        <dbReference type="Pfam" id="PF08241"/>
    </source>
</evidence>
<dbReference type="PANTHER" id="PTHR43464">
    <property type="entry name" value="METHYLTRANSFERASE"/>
    <property type="match status" value="1"/>
</dbReference>
<dbReference type="SUPFAM" id="SSF53335">
    <property type="entry name" value="S-adenosyl-L-methionine-dependent methyltransferases"/>
    <property type="match status" value="1"/>
</dbReference>
<evidence type="ECO:0000313" key="5">
    <source>
        <dbReference type="EMBL" id="GAA5532549.1"/>
    </source>
</evidence>
<gene>
    <name evidence="5" type="primary">tam_2</name>
    <name evidence="5" type="ORF">Dalu01_00938</name>
</gene>
<dbReference type="Proteomes" id="UP001404956">
    <property type="component" value="Unassembled WGS sequence"/>
</dbReference>
<dbReference type="CDD" id="cd02440">
    <property type="entry name" value="AdoMet_MTases"/>
    <property type="match status" value="1"/>
</dbReference>
<evidence type="ECO:0000313" key="6">
    <source>
        <dbReference type="Proteomes" id="UP001404956"/>
    </source>
</evidence>
<sequence>MSQNIYDQPEFFEGYSRLRRSLRGLEGAPEWASLRALLPPLAGLRVLDLGCGFGWFCRYARQQGAREVVGLDLSDKMLTRARALTSDCAVTYLRADLEDVHLPEAGFGLVYSSLALHYIEHLPALLGQVHRTLLPGGHFVFSVEHPIYTAPRQPRWLTDAGGGKTWPVDQYLMEGPRLTDWLAPGVVKQHRTIGTYLKLLLEQGFSLRHLEEWGPTDAQLADLPELLEERERPMFLLFSVQRA</sequence>